<gene>
    <name evidence="3" type="ORF">MNR06_10010</name>
</gene>
<feature type="signal peptide" evidence="2">
    <location>
        <begin position="1"/>
        <end position="23"/>
    </location>
</feature>
<dbReference type="Proteomes" id="UP000830116">
    <property type="component" value="Chromosome"/>
</dbReference>
<evidence type="ECO:0008006" key="5">
    <source>
        <dbReference type="Google" id="ProtNLM"/>
    </source>
</evidence>
<feature type="compositionally biased region" description="Low complexity" evidence="1">
    <location>
        <begin position="49"/>
        <end position="67"/>
    </location>
</feature>
<keyword evidence="4" id="KW-1185">Reference proteome</keyword>
<feature type="region of interest" description="Disordered" evidence="1">
    <location>
        <begin position="41"/>
        <end position="94"/>
    </location>
</feature>
<feature type="chain" id="PRO_5045974961" description="Secreted protein" evidence="2">
    <location>
        <begin position="24"/>
        <end position="727"/>
    </location>
</feature>
<evidence type="ECO:0000256" key="2">
    <source>
        <dbReference type="SAM" id="SignalP"/>
    </source>
</evidence>
<accession>A0ABY4C4Z9</accession>
<protein>
    <recommendedName>
        <fullName evidence="5">Secreted protein</fullName>
    </recommendedName>
</protein>
<feature type="compositionally biased region" description="Low complexity" evidence="1">
    <location>
        <begin position="74"/>
        <end position="84"/>
    </location>
</feature>
<evidence type="ECO:0000256" key="1">
    <source>
        <dbReference type="SAM" id="MobiDB-lite"/>
    </source>
</evidence>
<evidence type="ECO:0000313" key="3">
    <source>
        <dbReference type="EMBL" id="UOF00035.1"/>
    </source>
</evidence>
<organism evidence="3 4">
    <name type="scientific">Bdellovibrio reynosensis</name>
    <dbReference type="NCBI Taxonomy" id="2835041"/>
    <lineage>
        <taxon>Bacteria</taxon>
        <taxon>Pseudomonadati</taxon>
        <taxon>Bdellovibrionota</taxon>
        <taxon>Bdellovibrionia</taxon>
        <taxon>Bdellovibrionales</taxon>
        <taxon>Pseudobdellovibrionaceae</taxon>
        <taxon>Bdellovibrio</taxon>
    </lineage>
</organism>
<reference evidence="3" key="1">
    <citation type="submission" date="2022-03" db="EMBL/GenBank/DDBJ databases">
        <title>Genome Identification and Characterization of new species Bdellovibrio reynosense LBG001 sp. nov. from a Mexico soil sample.</title>
        <authorList>
            <person name="Camilli A."/>
            <person name="Ajao Y."/>
            <person name="Guo X."/>
        </authorList>
    </citation>
    <scope>NUCLEOTIDE SEQUENCE</scope>
    <source>
        <strain evidence="3">LBG001</strain>
    </source>
</reference>
<name>A0ABY4C4Z9_9BACT</name>
<dbReference type="EMBL" id="CP093442">
    <property type="protein sequence ID" value="UOF00035.1"/>
    <property type="molecule type" value="Genomic_DNA"/>
</dbReference>
<dbReference type="RefSeq" id="WP_243535609.1">
    <property type="nucleotide sequence ID" value="NZ_CP093442.1"/>
</dbReference>
<keyword evidence="2" id="KW-0732">Signal</keyword>
<evidence type="ECO:0000313" key="4">
    <source>
        <dbReference type="Proteomes" id="UP000830116"/>
    </source>
</evidence>
<proteinExistence type="predicted"/>
<sequence length="727" mass="78955">MNFKNVKRSAMVFALSASFIMPAAPNMVWAMGAETSFPLDLFPEDKETSTSTNDTSDTGLFPTTPTNGSGGRGNNNNNSGKKTTSANASSNGTRMGVAKVPDAYSCPLFDNRPHTELLAAIDSLSKEVKASPECAGVPSAKTLEDNGNQIKESIATLQKLMQSQDASEVNVTQIDQSMSAALAAVGNLGDIVNNNNFLNSKCGRQTMSTGKVLLALNDVINGMAPYALFAVSMSAALAPALPFVIGGAIATSGISAISKMIDQNTLDMTNPEHRKAVLQNTCQFTKVAKKVRFMQLAQSGKIDKITQELERNVELYNSRFGNPSRELSGLLRYRELKSKTNEEIQKRIASDRSDLAAVEEQVSSNNDDIMVCTLGNELVNWAADGKSFPASAFLNLDAVTSQGDRSQRLQATTMKTLHATSIRRIAELAPKAYEDESNLRACAQSTRTWITGVRQAISATGSLLAKNRTDLEAELSGNAEYRQWKLQYNLIETEKLTIKRVEKAMQELAKDNSIVDRSELAQRMVLLKSGLFGSRSAWGFGNPPVLAWINHTKTMHDQAVAAFSTGVRAVRNGSYSLTDAGRGKHVKYTISGMPYTDPKVQVEANQIMQTLSNINLTNLPLGSREQEIVCQQLESAWLDWSAAIDHIGAIQFFCDMIDPVLDVKMDSSVMNACRGNTQLNGSTLVKSTVQNAKDTLVRKGFQADANLISQKLKALQCPMPAVSVMNQ</sequence>